<keyword evidence="1" id="KW-0812">Transmembrane</keyword>
<keyword evidence="3" id="KW-1185">Reference proteome</keyword>
<feature type="transmembrane region" description="Helical" evidence="1">
    <location>
        <begin position="145"/>
        <end position="166"/>
    </location>
</feature>
<feature type="transmembrane region" description="Helical" evidence="1">
    <location>
        <begin position="205"/>
        <end position="227"/>
    </location>
</feature>
<evidence type="ECO:0000313" key="3">
    <source>
        <dbReference type="Proteomes" id="UP000245683"/>
    </source>
</evidence>
<reference evidence="3" key="1">
    <citation type="submission" date="2018-05" db="EMBL/GenBank/DDBJ databases">
        <title>Micromonospora globispora sp. nov. and Micromonospora rugosa sp. nov., isolated from marine sediment.</title>
        <authorList>
            <person name="Carro L."/>
            <person name="Aysel V."/>
            <person name="Cetin D."/>
            <person name="Igual J.M."/>
            <person name="Klenk H.-P."/>
            <person name="Trujillo M.E."/>
            <person name="Sahin N."/>
        </authorList>
    </citation>
    <scope>NUCLEOTIDE SEQUENCE [LARGE SCALE GENOMIC DNA]</scope>
    <source>
        <strain evidence="3">S2904</strain>
    </source>
</reference>
<sequence>MTRRAADVLLRVAARRWPTDLRAGLHREWSAELHVLATRGRRAQMLRFAASLAASRPGSPLTDRSLMNRRIRRTAIALLLAPLACVGIFLVSAVIMNVVVGLLSRFSWSMALQVPLLTALTGTLAVVLAVFAARWARHTALTGPVRIALGVLIPIGTTAGLIEYGLNSDTGTSSRTAPGLLLWLTGLTLVLWGAVRLAGRGRVRAAWWLGILGAITVADLAVILTVINHIPAASPVPLVDGLPQNEFVDRISAPLWLFVSYTDWAFGLPRPTDSEIFLITDLVDLQPFLYLACTPYALTYAIRAAREQPTGLTSPEPTPTPSPSAA</sequence>
<dbReference type="OrthoDB" id="3406156at2"/>
<keyword evidence="1" id="KW-0472">Membrane</keyword>
<gene>
    <name evidence="2" type="ORF">DLJ46_07775</name>
</gene>
<dbReference type="AlphaFoldDB" id="A0A317KD70"/>
<organism evidence="2 3">
    <name type="scientific">Micromonospora globispora</name>
    <dbReference type="NCBI Taxonomy" id="1450148"/>
    <lineage>
        <taxon>Bacteria</taxon>
        <taxon>Bacillati</taxon>
        <taxon>Actinomycetota</taxon>
        <taxon>Actinomycetes</taxon>
        <taxon>Micromonosporales</taxon>
        <taxon>Micromonosporaceae</taxon>
        <taxon>Micromonospora</taxon>
    </lineage>
</organism>
<protein>
    <submittedName>
        <fullName evidence="2">Uncharacterized protein</fullName>
    </submittedName>
</protein>
<proteinExistence type="predicted"/>
<evidence type="ECO:0000313" key="2">
    <source>
        <dbReference type="EMBL" id="PWU50151.1"/>
    </source>
</evidence>
<dbReference type="EMBL" id="QGSV01000117">
    <property type="protein sequence ID" value="PWU50151.1"/>
    <property type="molecule type" value="Genomic_DNA"/>
</dbReference>
<feature type="transmembrane region" description="Helical" evidence="1">
    <location>
        <begin position="112"/>
        <end position="133"/>
    </location>
</feature>
<accession>A0A317KD70</accession>
<evidence type="ECO:0000256" key="1">
    <source>
        <dbReference type="SAM" id="Phobius"/>
    </source>
</evidence>
<comment type="caution">
    <text evidence="2">The sequence shown here is derived from an EMBL/GenBank/DDBJ whole genome shotgun (WGS) entry which is preliminary data.</text>
</comment>
<dbReference type="Proteomes" id="UP000245683">
    <property type="component" value="Unassembled WGS sequence"/>
</dbReference>
<feature type="transmembrane region" description="Helical" evidence="1">
    <location>
        <begin position="178"/>
        <end position="198"/>
    </location>
</feature>
<name>A0A317KD70_9ACTN</name>
<feature type="transmembrane region" description="Helical" evidence="1">
    <location>
        <begin position="74"/>
        <end position="100"/>
    </location>
</feature>
<keyword evidence="1" id="KW-1133">Transmembrane helix</keyword>